<evidence type="ECO:0000256" key="1">
    <source>
        <dbReference type="SAM" id="Coils"/>
    </source>
</evidence>
<dbReference type="InterPro" id="IPR018712">
    <property type="entry name" value="Tle1-like_cat"/>
</dbReference>
<keyword evidence="1" id="KW-0175">Coiled coil</keyword>
<dbReference type="PANTHER" id="PTHR33840">
    <property type="match status" value="1"/>
</dbReference>
<sequence>MTDSPKPLPKRIIICCDGSWQSAVSGERNTASNVTRLARCLKRAGVDKHDKTWQQIVWYDSGVATTSSFIGNLAEGFTGSGMEGNIIEAYNFVVLNWSPGDQVFCFGFSRGAYTARSVAGLISDIGICEPSRLHEFPEIWELYKANYKGERFHGSDAWFDYVDGVPGDDKDQPEDLGDDNVNFVWAKPPRGDWAVTPESREIEVVGVYETVGGLGIPELRGVKLTWGPDKHGFHNVKLNPNVKHAFQALALDEHRASFSPTLWHLPELKPDVKPGALEAKRKLADEAEKAWNPKFYDKTVPLKERQELKKQYNKARRELYQLEEERKDRSDLLQVWFPGMHINIGGGSTRTLENKGDLEETSNITFAWMLDQISPYLAIDERVIRRESRARQDHINELNKEEQKYRQRVAKEDAEAAKLSFMQWAGRAIVSTATSAANIAMHPLTKTKVPNTLRRDFGWGTGTIIDSFGLLSNLNGSKLRTPGGYTTDASPGDTNEQIHPCVGYRHDAFKDLKKELQYHPGGLEEDKYERRQNKQPGGGWEYVLGDAVVPEYRMQPNVEGKSPTFERFNLSLAWEKTKTYVTALDDDNGMVPVDL</sequence>
<dbReference type="Proteomes" id="UP000738349">
    <property type="component" value="Unassembled WGS sequence"/>
</dbReference>
<accession>A0A9P9FPM3</accession>
<comment type="caution">
    <text evidence="3">The sequence shown here is derived from an EMBL/GenBank/DDBJ whole genome shotgun (WGS) entry which is preliminary data.</text>
</comment>
<protein>
    <recommendedName>
        <fullName evidence="2">T6SS Phospholipase effector Tle1-like catalytic domain-containing protein</fullName>
    </recommendedName>
</protein>
<keyword evidence="4" id="KW-1185">Reference proteome</keyword>
<feature type="domain" description="T6SS Phospholipase effector Tle1-like catalytic" evidence="2">
    <location>
        <begin position="10"/>
        <end position="372"/>
    </location>
</feature>
<organism evidence="3 4">
    <name type="scientific">Dactylonectria macrodidyma</name>
    <dbReference type="NCBI Taxonomy" id="307937"/>
    <lineage>
        <taxon>Eukaryota</taxon>
        <taxon>Fungi</taxon>
        <taxon>Dikarya</taxon>
        <taxon>Ascomycota</taxon>
        <taxon>Pezizomycotina</taxon>
        <taxon>Sordariomycetes</taxon>
        <taxon>Hypocreomycetidae</taxon>
        <taxon>Hypocreales</taxon>
        <taxon>Nectriaceae</taxon>
        <taxon>Dactylonectria</taxon>
    </lineage>
</organism>
<proteinExistence type="predicted"/>
<dbReference type="Pfam" id="PF09994">
    <property type="entry name" value="T6SS_Tle1-like_cat"/>
    <property type="match status" value="1"/>
</dbReference>
<reference evidence="3" key="1">
    <citation type="journal article" date="2021" name="Nat. Commun.">
        <title>Genetic determinants of endophytism in the Arabidopsis root mycobiome.</title>
        <authorList>
            <person name="Mesny F."/>
            <person name="Miyauchi S."/>
            <person name="Thiergart T."/>
            <person name="Pickel B."/>
            <person name="Atanasova L."/>
            <person name="Karlsson M."/>
            <person name="Huettel B."/>
            <person name="Barry K.W."/>
            <person name="Haridas S."/>
            <person name="Chen C."/>
            <person name="Bauer D."/>
            <person name="Andreopoulos W."/>
            <person name="Pangilinan J."/>
            <person name="LaButti K."/>
            <person name="Riley R."/>
            <person name="Lipzen A."/>
            <person name="Clum A."/>
            <person name="Drula E."/>
            <person name="Henrissat B."/>
            <person name="Kohler A."/>
            <person name="Grigoriev I.V."/>
            <person name="Martin F.M."/>
            <person name="Hacquard S."/>
        </authorList>
    </citation>
    <scope>NUCLEOTIDE SEQUENCE</scope>
    <source>
        <strain evidence="3">MPI-CAGE-AT-0147</strain>
    </source>
</reference>
<dbReference type="EMBL" id="JAGMUV010000003">
    <property type="protein sequence ID" value="KAH7166383.1"/>
    <property type="molecule type" value="Genomic_DNA"/>
</dbReference>
<dbReference type="OrthoDB" id="3057168at2759"/>
<evidence type="ECO:0000313" key="4">
    <source>
        <dbReference type="Proteomes" id="UP000738349"/>
    </source>
</evidence>
<evidence type="ECO:0000313" key="3">
    <source>
        <dbReference type="EMBL" id="KAH7166383.1"/>
    </source>
</evidence>
<dbReference type="PANTHER" id="PTHR33840:SF16">
    <property type="entry name" value="DUF2235 DOMAIN-CONTAINING PROTEIN"/>
    <property type="match status" value="1"/>
</dbReference>
<dbReference type="AlphaFoldDB" id="A0A9P9FPM3"/>
<name>A0A9P9FPM3_9HYPO</name>
<evidence type="ECO:0000259" key="2">
    <source>
        <dbReference type="Pfam" id="PF09994"/>
    </source>
</evidence>
<feature type="coiled-coil region" evidence="1">
    <location>
        <begin position="384"/>
        <end position="415"/>
    </location>
</feature>
<gene>
    <name evidence="3" type="ORF">EDB81DRAFT_712889</name>
</gene>